<dbReference type="InterPro" id="IPR038725">
    <property type="entry name" value="YdaG_split_barrel_FMN-bd"/>
</dbReference>
<evidence type="ECO:0000313" key="3">
    <source>
        <dbReference type="Proteomes" id="UP000076842"/>
    </source>
</evidence>
<dbReference type="InParanoid" id="A0A165H621"/>
<dbReference type="STRING" id="1353952.A0A165H621"/>
<evidence type="ECO:0000313" key="2">
    <source>
        <dbReference type="EMBL" id="KZT58903.1"/>
    </source>
</evidence>
<dbReference type="Gene3D" id="2.30.110.10">
    <property type="entry name" value="Electron Transport, Fmn-binding Protein, Chain A"/>
    <property type="match status" value="1"/>
</dbReference>
<reference evidence="2 3" key="1">
    <citation type="journal article" date="2016" name="Mol. Biol. Evol.">
        <title>Comparative Genomics of Early-Diverging Mushroom-Forming Fungi Provides Insights into the Origins of Lignocellulose Decay Capabilities.</title>
        <authorList>
            <person name="Nagy L.G."/>
            <person name="Riley R."/>
            <person name="Tritt A."/>
            <person name="Adam C."/>
            <person name="Daum C."/>
            <person name="Floudas D."/>
            <person name="Sun H."/>
            <person name="Yadav J.S."/>
            <person name="Pangilinan J."/>
            <person name="Larsson K.H."/>
            <person name="Matsuura K."/>
            <person name="Barry K."/>
            <person name="Labutti K."/>
            <person name="Kuo R."/>
            <person name="Ohm R.A."/>
            <person name="Bhattacharya S.S."/>
            <person name="Shirouzu T."/>
            <person name="Yoshinaga Y."/>
            <person name="Martin F.M."/>
            <person name="Grigoriev I.V."/>
            <person name="Hibbett D.S."/>
        </authorList>
    </citation>
    <scope>NUCLEOTIDE SEQUENCE [LARGE SCALE GENOMIC DNA]</scope>
    <source>
        <strain evidence="2 3">HHB12733</strain>
    </source>
</reference>
<name>A0A165H621_9BASI</name>
<gene>
    <name evidence="2" type="ORF">CALCODRAFT_224508</name>
</gene>
<protein>
    <recommendedName>
        <fullName evidence="1">General stress protein FMN-binding split barrel domain-containing protein</fullName>
    </recommendedName>
</protein>
<dbReference type="EMBL" id="KV423946">
    <property type="protein sequence ID" value="KZT58903.1"/>
    <property type="molecule type" value="Genomic_DNA"/>
</dbReference>
<dbReference type="InterPro" id="IPR052917">
    <property type="entry name" value="Stress-Dev_Protein"/>
</dbReference>
<organism evidence="2 3">
    <name type="scientific">Calocera cornea HHB12733</name>
    <dbReference type="NCBI Taxonomy" id="1353952"/>
    <lineage>
        <taxon>Eukaryota</taxon>
        <taxon>Fungi</taxon>
        <taxon>Dikarya</taxon>
        <taxon>Basidiomycota</taxon>
        <taxon>Agaricomycotina</taxon>
        <taxon>Dacrymycetes</taxon>
        <taxon>Dacrymycetales</taxon>
        <taxon>Dacrymycetaceae</taxon>
        <taxon>Calocera</taxon>
    </lineage>
</organism>
<evidence type="ECO:0000259" key="1">
    <source>
        <dbReference type="Pfam" id="PF16242"/>
    </source>
</evidence>
<feature type="domain" description="General stress protein FMN-binding split barrel" evidence="1">
    <location>
        <begin position="24"/>
        <end position="175"/>
    </location>
</feature>
<sequence length="198" mass="21655">MSSADPYTQKAEKKAEGLTPQQKIDGLKQILKTTKYCMFTTRSPTGELHSRCMAPASTESLWFSFIANNATFKFDEIEADGHVNVSFLDPSSTSWVSVTGKARISNDREFIKKLWSPLVAAWFGDLGDGVHKGDENDSRVSAIQVVPDEIRYWYATRSSIGQMAEIATSAITGGTAAPGELRTITKAEIQLVEGLNTA</sequence>
<dbReference type="PANTHER" id="PTHR34818">
    <property type="entry name" value="PROTEIN BLI-3"/>
    <property type="match status" value="1"/>
</dbReference>
<dbReference type="SUPFAM" id="SSF50475">
    <property type="entry name" value="FMN-binding split barrel"/>
    <property type="match status" value="1"/>
</dbReference>
<accession>A0A165H621</accession>
<proteinExistence type="predicted"/>
<dbReference type="Pfam" id="PF16242">
    <property type="entry name" value="Pyrid_ox_like"/>
    <property type="match status" value="1"/>
</dbReference>
<dbReference type="Proteomes" id="UP000076842">
    <property type="component" value="Unassembled WGS sequence"/>
</dbReference>
<dbReference type="AlphaFoldDB" id="A0A165H621"/>
<keyword evidence="3" id="KW-1185">Reference proteome</keyword>
<dbReference type="OrthoDB" id="434253at2759"/>
<dbReference type="InterPro" id="IPR012349">
    <property type="entry name" value="Split_barrel_FMN-bd"/>
</dbReference>
<dbReference type="PANTHER" id="PTHR34818:SF1">
    <property type="entry name" value="PROTEIN BLI-3"/>
    <property type="match status" value="1"/>
</dbReference>